<accession>A0A9R1UNN3</accession>
<name>A0A9R1UNN3_LACSA</name>
<proteinExistence type="predicted"/>
<dbReference type="AlphaFoldDB" id="A0A9R1UNN3"/>
<gene>
    <name evidence="1" type="ORF">LSAT_V11C800399760</name>
</gene>
<protein>
    <submittedName>
        <fullName evidence="1">Uncharacterized protein</fullName>
    </submittedName>
</protein>
<dbReference type="Proteomes" id="UP000235145">
    <property type="component" value="Unassembled WGS sequence"/>
</dbReference>
<sequence length="105" mass="12239">MQALLEVLAENDATEKSDAARDAFLAELALDYKKGTLNDKLKDARKNRDYRKIKDSKARNNSELHILAHENAEFVDENEDAFNQLKDEAMRREIEFLCLFFRTDD</sequence>
<keyword evidence="2" id="KW-1185">Reference proteome</keyword>
<evidence type="ECO:0000313" key="2">
    <source>
        <dbReference type="Proteomes" id="UP000235145"/>
    </source>
</evidence>
<comment type="caution">
    <text evidence="1">The sequence shown here is derived from an EMBL/GenBank/DDBJ whole genome shotgun (WGS) entry which is preliminary data.</text>
</comment>
<organism evidence="1 2">
    <name type="scientific">Lactuca sativa</name>
    <name type="common">Garden lettuce</name>
    <dbReference type="NCBI Taxonomy" id="4236"/>
    <lineage>
        <taxon>Eukaryota</taxon>
        <taxon>Viridiplantae</taxon>
        <taxon>Streptophyta</taxon>
        <taxon>Embryophyta</taxon>
        <taxon>Tracheophyta</taxon>
        <taxon>Spermatophyta</taxon>
        <taxon>Magnoliopsida</taxon>
        <taxon>eudicotyledons</taxon>
        <taxon>Gunneridae</taxon>
        <taxon>Pentapetalae</taxon>
        <taxon>asterids</taxon>
        <taxon>campanulids</taxon>
        <taxon>Asterales</taxon>
        <taxon>Asteraceae</taxon>
        <taxon>Cichorioideae</taxon>
        <taxon>Cichorieae</taxon>
        <taxon>Lactucinae</taxon>
        <taxon>Lactuca</taxon>
    </lineage>
</organism>
<dbReference type="EMBL" id="NBSK02000008">
    <property type="protein sequence ID" value="KAJ0190203.1"/>
    <property type="molecule type" value="Genomic_DNA"/>
</dbReference>
<reference evidence="1 2" key="1">
    <citation type="journal article" date="2017" name="Nat. Commun.">
        <title>Genome assembly with in vitro proximity ligation data and whole-genome triplication in lettuce.</title>
        <authorList>
            <person name="Reyes-Chin-Wo S."/>
            <person name="Wang Z."/>
            <person name="Yang X."/>
            <person name="Kozik A."/>
            <person name="Arikit S."/>
            <person name="Song C."/>
            <person name="Xia L."/>
            <person name="Froenicke L."/>
            <person name="Lavelle D.O."/>
            <person name="Truco M.J."/>
            <person name="Xia R."/>
            <person name="Zhu S."/>
            <person name="Xu C."/>
            <person name="Xu H."/>
            <person name="Xu X."/>
            <person name="Cox K."/>
            <person name="Korf I."/>
            <person name="Meyers B.C."/>
            <person name="Michelmore R.W."/>
        </authorList>
    </citation>
    <scope>NUCLEOTIDE SEQUENCE [LARGE SCALE GENOMIC DNA]</scope>
    <source>
        <strain evidence="2">cv. Salinas</strain>
        <tissue evidence="1">Seedlings</tissue>
    </source>
</reference>
<evidence type="ECO:0000313" key="1">
    <source>
        <dbReference type="EMBL" id="KAJ0190203.1"/>
    </source>
</evidence>